<feature type="transmembrane region" description="Helical" evidence="2">
    <location>
        <begin position="25"/>
        <end position="45"/>
    </location>
</feature>
<keyword evidence="5" id="KW-1185">Reference proteome</keyword>
<evidence type="ECO:0000313" key="3">
    <source>
        <dbReference type="EMBL" id="KFM98456.1"/>
    </source>
</evidence>
<dbReference type="AlphaFoldDB" id="A0A090YJS2"/>
<dbReference type="STRING" id="44252.DJ90_4273"/>
<dbReference type="HOGENOM" id="CLU_081578_4_0_9"/>
<sequence>MEYKGFMGGFYKITEWIMRISGSNLLWLLCSSPFLFFLLTKLLLLQSPDAPQENLTLWAMGILAPFTLFPATAALFSVTRKWVMGEADLSIIKVYFKGYKENYKQSMLGGIFYTLLIVIMYVDYTVYMNQISNMQIIGMIMLFLLFLLLLSLFNFFSLVAHYHLGAVQLIKNAILFTIIRPFRTLSTLICAVVLGFLTMRFGWLILFGFGSLTALVAFYNFYIAYNKIQEKVEKMRQAEEESNGINLSKPDDDLELNLPAGEDKEKD</sequence>
<comment type="caution">
    <text evidence="3">The sequence shown here is derived from an EMBL/GenBank/DDBJ whole genome shotgun (WGS) entry which is preliminary data.</text>
</comment>
<dbReference type="EMBL" id="JMQA01000040">
    <property type="protein sequence ID" value="KFM98456.1"/>
    <property type="molecule type" value="Genomic_DNA"/>
</dbReference>
<feature type="transmembrane region" description="Helical" evidence="2">
    <location>
        <begin position="203"/>
        <end position="225"/>
    </location>
</feature>
<dbReference type="Proteomes" id="UP000029278">
    <property type="component" value="Unassembled WGS sequence"/>
</dbReference>
<dbReference type="Pfam" id="PF04854">
    <property type="entry name" value="DUF624"/>
    <property type="match status" value="1"/>
</dbReference>
<reference evidence="3 5" key="1">
    <citation type="submission" date="2014-04" db="EMBL/GenBank/DDBJ databases">
        <authorList>
            <person name="Bishop-Lilly K.A."/>
            <person name="Broomall S.M."/>
            <person name="Chain P.S."/>
            <person name="Chertkov O."/>
            <person name="Coyne S.R."/>
            <person name="Daligault H.E."/>
            <person name="Davenport K.W."/>
            <person name="Erkkila T."/>
            <person name="Frey K.G."/>
            <person name="Gibbons H.S."/>
            <person name="Gu W."/>
            <person name="Jaissle J."/>
            <person name="Johnson S.L."/>
            <person name="Koroleva G.I."/>
            <person name="Ladner J.T."/>
            <person name="Lo C.-C."/>
            <person name="Minogue T.D."/>
            <person name="Munk C."/>
            <person name="Palacios G.F."/>
            <person name="Redden C.L."/>
            <person name="Rosenzweig C.N."/>
            <person name="Scholz M.B."/>
            <person name="Teshima H."/>
            <person name="Xu Y."/>
        </authorList>
    </citation>
    <scope>NUCLEOTIDE SEQUENCE [LARGE SCALE GENOMIC DNA]</scope>
    <source>
        <strain evidence="3 5">8244</strain>
    </source>
</reference>
<dbReference type="Proteomes" id="UP000442469">
    <property type="component" value="Unassembled WGS sequence"/>
</dbReference>
<dbReference type="InterPro" id="IPR006938">
    <property type="entry name" value="DUF624"/>
</dbReference>
<protein>
    <submittedName>
        <fullName evidence="4">DUF624 domain-containing protein</fullName>
    </submittedName>
</protein>
<accession>A0A090YJS2</accession>
<name>A0A090YJS2_PAEMA</name>
<dbReference type="EMBL" id="WNZZ01000031">
    <property type="protein sequence ID" value="MUG25859.1"/>
    <property type="molecule type" value="Genomic_DNA"/>
</dbReference>
<reference evidence="4 6" key="2">
    <citation type="submission" date="2019-11" db="EMBL/GenBank/DDBJ databases">
        <title>Draft genome sequences of five Paenibacillus species of dairy origin.</title>
        <authorList>
            <person name="Olajide A.M."/>
            <person name="Chen S."/>
            <person name="Lapointe G."/>
        </authorList>
    </citation>
    <scope>NUCLEOTIDE SEQUENCE [LARGE SCALE GENOMIC DNA]</scope>
    <source>
        <strain evidence="4 6">3CT49</strain>
    </source>
</reference>
<dbReference type="RefSeq" id="WP_036624261.1">
    <property type="nucleotide sequence ID" value="NZ_BGML01000001.1"/>
</dbReference>
<evidence type="ECO:0000313" key="4">
    <source>
        <dbReference type="EMBL" id="MUG25859.1"/>
    </source>
</evidence>
<dbReference type="PATRIC" id="fig|44252.3.peg.4837"/>
<organism evidence="3 5">
    <name type="scientific">Paenibacillus macerans</name>
    <name type="common">Bacillus macerans</name>
    <dbReference type="NCBI Taxonomy" id="44252"/>
    <lineage>
        <taxon>Bacteria</taxon>
        <taxon>Bacillati</taxon>
        <taxon>Bacillota</taxon>
        <taxon>Bacilli</taxon>
        <taxon>Bacillales</taxon>
        <taxon>Paenibacillaceae</taxon>
        <taxon>Paenibacillus</taxon>
    </lineage>
</organism>
<gene>
    <name evidence="3" type="ORF">DJ90_4273</name>
    <name evidence="4" type="ORF">GNQ08_26210</name>
</gene>
<dbReference type="GeneID" id="77008364"/>
<dbReference type="OrthoDB" id="2182676at2"/>
<evidence type="ECO:0000256" key="1">
    <source>
        <dbReference type="SAM" id="MobiDB-lite"/>
    </source>
</evidence>
<feature type="region of interest" description="Disordered" evidence="1">
    <location>
        <begin position="239"/>
        <end position="267"/>
    </location>
</feature>
<evidence type="ECO:0000313" key="5">
    <source>
        <dbReference type="Proteomes" id="UP000029278"/>
    </source>
</evidence>
<keyword evidence="2" id="KW-0812">Transmembrane</keyword>
<keyword evidence="2" id="KW-0472">Membrane</keyword>
<proteinExistence type="predicted"/>
<feature type="transmembrane region" description="Helical" evidence="2">
    <location>
        <begin position="57"/>
        <end position="76"/>
    </location>
</feature>
<evidence type="ECO:0000256" key="2">
    <source>
        <dbReference type="SAM" id="Phobius"/>
    </source>
</evidence>
<keyword evidence="2" id="KW-1133">Transmembrane helix</keyword>
<feature type="transmembrane region" description="Helical" evidence="2">
    <location>
        <begin position="106"/>
        <end position="124"/>
    </location>
</feature>
<evidence type="ECO:0000313" key="6">
    <source>
        <dbReference type="Proteomes" id="UP000442469"/>
    </source>
</evidence>
<feature type="transmembrane region" description="Helical" evidence="2">
    <location>
        <begin position="174"/>
        <end position="197"/>
    </location>
</feature>
<feature type="transmembrane region" description="Helical" evidence="2">
    <location>
        <begin position="136"/>
        <end position="162"/>
    </location>
</feature>